<sequence>MRLMKAEQGASENRKRVSTKKKEMNNGQALKKGVTLGKNIYVPCVCSFSSESSSLYKLFVFSLYFPVPFLFLGLCYLLVVFLPFFFLDFLPCSPFLLGNCPSYCFGFSLLFSSEFFFPGFVPFTTVYKDSYIRVLCFSPNKRISWVQEMERAVGTCRMLASYLGQT</sequence>
<dbReference type="EMBL" id="MSFU01000005">
    <property type="protein sequence ID" value="PWY79782.1"/>
    <property type="molecule type" value="Genomic_DNA"/>
</dbReference>
<feature type="transmembrane region" description="Helical" evidence="2">
    <location>
        <begin position="58"/>
        <end position="85"/>
    </location>
</feature>
<dbReference type="VEuPathDB" id="FungiDB:BO83DRAFT_195192"/>
<evidence type="ECO:0000256" key="1">
    <source>
        <dbReference type="SAM" id="MobiDB-lite"/>
    </source>
</evidence>
<reference evidence="3" key="1">
    <citation type="submission" date="2016-12" db="EMBL/GenBank/DDBJ databases">
        <title>The genomes of Aspergillus section Nigri reveals drivers in fungal speciation.</title>
        <authorList>
            <consortium name="DOE Joint Genome Institute"/>
            <person name="Vesth T.C."/>
            <person name="Nybo J."/>
            <person name="Theobald S."/>
            <person name="Brandl J."/>
            <person name="Frisvad J.C."/>
            <person name="Nielsen K.F."/>
            <person name="Lyhne E.K."/>
            <person name="Kogle M.E."/>
            <person name="Kuo A."/>
            <person name="Riley R."/>
            <person name="Clum A."/>
            <person name="Nolan M."/>
            <person name="Lipzen A."/>
            <person name="Salamov A."/>
            <person name="Henrissat B."/>
            <person name="Wiebenga A."/>
            <person name="De vries R.P."/>
            <person name="Grigoriev I.V."/>
            <person name="Mortensen U.H."/>
            <person name="Andersen M.R."/>
            <person name="Baker S.E."/>
        </authorList>
    </citation>
    <scope>NUCLEOTIDE SEQUENCE</scope>
    <source>
        <strain evidence="3">CBS 122712</strain>
    </source>
</reference>
<keyword evidence="4" id="KW-1185">Reference proteome</keyword>
<name>A0A317W3C3_ASPEC</name>
<feature type="transmembrane region" description="Helical" evidence="2">
    <location>
        <begin position="105"/>
        <end position="127"/>
    </location>
</feature>
<evidence type="ECO:0000256" key="2">
    <source>
        <dbReference type="SAM" id="Phobius"/>
    </source>
</evidence>
<dbReference type="Proteomes" id="UP000246171">
    <property type="component" value="Unassembled WGS sequence"/>
</dbReference>
<accession>A0A317W3C3</accession>
<proteinExistence type="predicted"/>
<feature type="region of interest" description="Disordered" evidence="1">
    <location>
        <begin position="1"/>
        <end position="26"/>
    </location>
</feature>
<gene>
    <name evidence="3" type="ORF">BO83DRAFT_195192</name>
</gene>
<comment type="caution">
    <text evidence="3">The sequence shown here is derived from an EMBL/GenBank/DDBJ whole genome shotgun (WGS) entry which is preliminary data.</text>
</comment>
<evidence type="ECO:0000313" key="3">
    <source>
        <dbReference type="EMBL" id="PWY79782.1"/>
    </source>
</evidence>
<dbReference type="RefSeq" id="XP_025390929.1">
    <property type="nucleotide sequence ID" value="XM_025526591.1"/>
</dbReference>
<keyword evidence="2" id="KW-1133">Transmembrane helix</keyword>
<keyword evidence="2" id="KW-0472">Membrane</keyword>
<organism evidence="3 4">
    <name type="scientific">Aspergillus eucalypticola (strain CBS 122712 / IBT 29274)</name>
    <dbReference type="NCBI Taxonomy" id="1448314"/>
    <lineage>
        <taxon>Eukaryota</taxon>
        <taxon>Fungi</taxon>
        <taxon>Dikarya</taxon>
        <taxon>Ascomycota</taxon>
        <taxon>Pezizomycotina</taxon>
        <taxon>Eurotiomycetes</taxon>
        <taxon>Eurotiomycetidae</taxon>
        <taxon>Eurotiales</taxon>
        <taxon>Aspergillaceae</taxon>
        <taxon>Aspergillus</taxon>
        <taxon>Aspergillus subgen. Circumdati</taxon>
    </lineage>
</organism>
<dbReference type="AlphaFoldDB" id="A0A317W3C3"/>
<feature type="compositionally biased region" description="Basic and acidic residues" evidence="1">
    <location>
        <begin position="12"/>
        <end position="24"/>
    </location>
</feature>
<evidence type="ECO:0000313" key="4">
    <source>
        <dbReference type="Proteomes" id="UP000246171"/>
    </source>
</evidence>
<protein>
    <submittedName>
        <fullName evidence="3">Uncharacterized protein</fullName>
    </submittedName>
</protein>
<keyword evidence="2" id="KW-0812">Transmembrane</keyword>
<dbReference type="GeneID" id="37048553"/>